<reference evidence="1 2" key="1">
    <citation type="submission" date="2018-06" db="EMBL/GenBank/DDBJ databases">
        <authorList>
            <consortium name="Pathogen Informatics"/>
            <person name="Doyle S."/>
        </authorList>
    </citation>
    <scope>NUCLEOTIDE SEQUENCE [LARGE SCALE GENOMIC DNA]</scope>
    <source>
        <strain evidence="1 2">NCTC12157</strain>
    </source>
</reference>
<dbReference type="EMBL" id="UGGO01000001">
    <property type="protein sequence ID" value="STQ45989.1"/>
    <property type="molecule type" value="Genomic_DNA"/>
</dbReference>
<protein>
    <submittedName>
        <fullName evidence="1">Uncharacterized protein</fullName>
    </submittedName>
</protein>
<proteinExistence type="predicted"/>
<dbReference type="Proteomes" id="UP000254304">
    <property type="component" value="Unassembled WGS sequence"/>
</dbReference>
<evidence type="ECO:0000313" key="2">
    <source>
        <dbReference type="Proteomes" id="UP000254304"/>
    </source>
</evidence>
<evidence type="ECO:0000313" key="1">
    <source>
        <dbReference type="EMBL" id="STQ45989.1"/>
    </source>
</evidence>
<dbReference type="AlphaFoldDB" id="A0A377NGT2"/>
<gene>
    <name evidence="1" type="ORF">NCTC12157_03744</name>
</gene>
<sequence length="35" mass="3800">MLLGGVDQQNPTEWEHMLNVNVKGLLNGVHAVTKG</sequence>
<organism evidence="1 2">
    <name type="scientific">Ewingella americana</name>
    <dbReference type="NCBI Taxonomy" id="41202"/>
    <lineage>
        <taxon>Bacteria</taxon>
        <taxon>Pseudomonadati</taxon>
        <taxon>Pseudomonadota</taxon>
        <taxon>Gammaproteobacteria</taxon>
        <taxon>Enterobacterales</taxon>
        <taxon>Yersiniaceae</taxon>
        <taxon>Ewingella</taxon>
    </lineage>
</organism>
<accession>A0A377NGT2</accession>
<name>A0A377NGT2_9GAMM</name>